<name>A0A7R9E4K4_9NEOP</name>
<reference evidence="1" key="1">
    <citation type="submission" date="2020-11" db="EMBL/GenBank/DDBJ databases">
        <authorList>
            <person name="Tran Van P."/>
        </authorList>
    </citation>
    <scope>NUCLEOTIDE SEQUENCE</scope>
</reference>
<organism evidence="1">
    <name type="scientific">Timema monikensis</name>
    <dbReference type="NCBI Taxonomy" id="170555"/>
    <lineage>
        <taxon>Eukaryota</taxon>
        <taxon>Metazoa</taxon>
        <taxon>Ecdysozoa</taxon>
        <taxon>Arthropoda</taxon>
        <taxon>Hexapoda</taxon>
        <taxon>Insecta</taxon>
        <taxon>Pterygota</taxon>
        <taxon>Neoptera</taxon>
        <taxon>Polyneoptera</taxon>
        <taxon>Phasmatodea</taxon>
        <taxon>Timematodea</taxon>
        <taxon>Timematoidea</taxon>
        <taxon>Timematidae</taxon>
        <taxon>Timema</taxon>
    </lineage>
</organism>
<sequence>MLLQLILGDNQPTALLARNRTLGVVLAFFQMRVEQVQLHHRRAAITSIVAGDTQPDHKLIKTSYPHKQGESPQAARSLYQGPSKGFDWCIISSKPQQDIVPRCKSVSNLDKRFLNILGTGLSCADVIGCRSTGHMYFKCTTEEFTVTKWLKTLCVVHLQQPLKQLLKNKLRTIHTI</sequence>
<gene>
    <name evidence="1" type="ORF">TMSB3V08_LOCUS3235</name>
</gene>
<dbReference type="AlphaFoldDB" id="A0A7R9E4K4"/>
<dbReference type="EMBL" id="OB793180">
    <property type="protein sequence ID" value="CAD7426347.1"/>
    <property type="molecule type" value="Genomic_DNA"/>
</dbReference>
<evidence type="ECO:0000313" key="1">
    <source>
        <dbReference type="EMBL" id="CAD7426347.1"/>
    </source>
</evidence>
<accession>A0A7R9E4K4</accession>
<protein>
    <submittedName>
        <fullName evidence="1">Uncharacterized protein</fullName>
    </submittedName>
</protein>
<proteinExistence type="predicted"/>